<evidence type="ECO:0000313" key="1">
    <source>
        <dbReference type="EMBL" id="KKJ00969.1"/>
    </source>
</evidence>
<sequence>MDVYFVLNNITFVWDEHKARINPTAHDGVTFPQAAEVFFDPLLMVVDARRNNEVRDAVIGFDRCWNALYVVYTERENDMIRIISARKTTRKERLQYENQ</sequence>
<organism evidence="1 2">
    <name type="scientific">Prochlorothrix hollandica PCC 9006 = CALU 1027</name>
    <dbReference type="NCBI Taxonomy" id="317619"/>
    <lineage>
        <taxon>Bacteria</taxon>
        <taxon>Bacillati</taxon>
        <taxon>Cyanobacteriota</taxon>
        <taxon>Cyanophyceae</taxon>
        <taxon>Prochlorotrichales</taxon>
        <taxon>Prochlorotrichaceae</taxon>
        <taxon>Prochlorothrix</taxon>
    </lineage>
</organism>
<dbReference type="OrthoDB" id="428036at2"/>
<name>A0A0M2Q1Y0_PROHO</name>
<dbReference type="Pfam" id="PF04365">
    <property type="entry name" value="BrnT_toxin"/>
    <property type="match status" value="1"/>
</dbReference>
<dbReference type="STRING" id="317619.GCA_000332315_03268"/>
<gene>
    <name evidence="1" type="ORF">PROH_00570</name>
</gene>
<evidence type="ECO:0008006" key="3">
    <source>
        <dbReference type="Google" id="ProtNLM"/>
    </source>
</evidence>
<dbReference type="InterPro" id="IPR038573">
    <property type="entry name" value="BrnT_sf"/>
</dbReference>
<comment type="caution">
    <text evidence="1">The sequence shown here is derived from an EMBL/GenBank/DDBJ whole genome shotgun (WGS) entry which is preliminary data.</text>
</comment>
<keyword evidence="2" id="KW-1185">Reference proteome</keyword>
<dbReference type="Gene3D" id="3.10.450.530">
    <property type="entry name" value="Ribonuclease toxin, BrnT, of type II toxin-antitoxin system"/>
    <property type="match status" value="1"/>
</dbReference>
<dbReference type="EMBL" id="AJTX02000002">
    <property type="protein sequence ID" value="KKJ00969.1"/>
    <property type="molecule type" value="Genomic_DNA"/>
</dbReference>
<dbReference type="Proteomes" id="UP000034681">
    <property type="component" value="Unassembled WGS sequence"/>
</dbReference>
<dbReference type="eggNOG" id="COG2929">
    <property type="taxonomic scope" value="Bacteria"/>
</dbReference>
<reference evidence="1" key="1">
    <citation type="submission" date="2012-04" db="EMBL/GenBank/DDBJ databases">
        <authorList>
            <person name="Borisov I.G."/>
            <person name="Ivanikova N.V."/>
            <person name="Pinevich A.V."/>
        </authorList>
    </citation>
    <scope>NUCLEOTIDE SEQUENCE</scope>
    <source>
        <strain evidence="1">CALU 1027</strain>
    </source>
</reference>
<proteinExistence type="predicted"/>
<accession>A0A0M2Q1Y0</accession>
<protein>
    <recommendedName>
        <fullName evidence="3">BrnT family toxin</fullName>
    </recommendedName>
</protein>
<dbReference type="InterPro" id="IPR007460">
    <property type="entry name" value="BrnT_toxin"/>
</dbReference>
<dbReference type="AlphaFoldDB" id="A0A0M2Q1Y0"/>
<dbReference type="RefSeq" id="WP_017713499.1">
    <property type="nucleotide sequence ID" value="NZ_KB235941.1"/>
</dbReference>
<evidence type="ECO:0000313" key="2">
    <source>
        <dbReference type="Proteomes" id="UP000034681"/>
    </source>
</evidence>